<evidence type="ECO:0000256" key="5">
    <source>
        <dbReference type="ARBA" id="ARBA00023004"/>
    </source>
</evidence>
<comment type="similarity">
    <text evidence="2 8">Belongs to the cytochrome P450 family.</text>
</comment>
<gene>
    <name evidence="9" type="ORF">B0A52_03419</name>
</gene>
<reference evidence="9 10" key="1">
    <citation type="submission" date="2017-03" db="EMBL/GenBank/DDBJ databases">
        <title>Genomes of endolithic fungi from Antarctica.</title>
        <authorList>
            <person name="Coleine C."/>
            <person name="Masonjones S."/>
            <person name="Stajich J.E."/>
        </authorList>
    </citation>
    <scope>NUCLEOTIDE SEQUENCE [LARGE SCALE GENOMIC DNA]</scope>
    <source>
        <strain evidence="9 10">CCFEE 6314</strain>
    </source>
</reference>
<keyword evidence="7 8" id="KW-0349">Heme</keyword>
<keyword evidence="6 8" id="KW-0503">Monooxygenase</keyword>
<comment type="cofactor">
    <cofactor evidence="1 7">
        <name>heme</name>
        <dbReference type="ChEBI" id="CHEBI:30413"/>
    </cofactor>
</comment>
<dbReference type="GO" id="GO:0004497">
    <property type="term" value="F:monooxygenase activity"/>
    <property type="evidence" value="ECO:0007669"/>
    <property type="project" value="UniProtKB-KW"/>
</dbReference>
<dbReference type="InterPro" id="IPR001128">
    <property type="entry name" value="Cyt_P450"/>
</dbReference>
<dbReference type="VEuPathDB" id="FungiDB:PV10_04049"/>
<dbReference type="SUPFAM" id="SSF48264">
    <property type="entry name" value="Cytochrome P450"/>
    <property type="match status" value="1"/>
</dbReference>
<dbReference type="EMBL" id="NAJM01000019">
    <property type="protein sequence ID" value="RVX71054.1"/>
    <property type="molecule type" value="Genomic_DNA"/>
</dbReference>
<dbReference type="AlphaFoldDB" id="A0A438N5W3"/>
<dbReference type="OrthoDB" id="1103324at2759"/>
<feature type="binding site" description="axial binding residue" evidence="7">
    <location>
        <position position="345"/>
    </location>
    <ligand>
        <name>heme</name>
        <dbReference type="ChEBI" id="CHEBI:30413"/>
    </ligand>
    <ligandPart>
        <name>Fe</name>
        <dbReference type="ChEBI" id="CHEBI:18248"/>
    </ligandPart>
</feature>
<dbReference type="Gene3D" id="1.10.630.10">
    <property type="entry name" value="Cytochrome P450"/>
    <property type="match status" value="1"/>
</dbReference>
<evidence type="ECO:0000256" key="4">
    <source>
        <dbReference type="ARBA" id="ARBA00023002"/>
    </source>
</evidence>
<dbReference type="CDD" id="cd11065">
    <property type="entry name" value="CYP64-like"/>
    <property type="match status" value="1"/>
</dbReference>
<accession>A0A438N5W3</accession>
<evidence type="ECO:0000256" key="6">
    <source>
        <dbReference type="ARBA" id="ARBA00023033"/>
    </source>
</evidence>
<organism evidence="9 10">
    <name type="scientific">Exophiala mesophila</name>
    <name type="common">Black yeast-like fungus</name>
    <dbReference type="NCBI Taxonomy" id="212818"/>
    <lineage>
        <taxon>Eukaryota</taxon>
        <taxon>Fungi</taxon>
        <taxon>Dikarya</taxon>
        <taxon>Ascomycota</taxon>
        <taxon>Pezizomycotina</taxon>
        <taxon>Eurotiomycetes</taxon>
        <taxon>Chaetothyriomycetidae</taxon>
        <taxon>Chaetothyriales</taxon>
        <taxon>Herpotrichiellaceae</taxon>
        <taxon>Exophiala</taxon>
    </lineage>
</organism>
<evidence type="ECO:0000256" key="3">
    <source>
        <dbReference type="ARBA" id="ARBA00022723"/>
    </source>
</evidence>
<evidence type="ECO:0000313" key="10">
    <source>
        <dbReference type="Proteomes" id="UP000288859"/>
    </source>
</evidence>
<dbReference type="Proteomes" id="UP000288859">
    <property type="component" value="Unassembled WGS sequence"/>
</dbReference>
<dbReference type="InterPro" id="IPR036396">
    <property type="entry name" value="Cyt_P450_sf"/>
</dbReference>
<keyword evidence="3 7" id="KW-0479">Metal-binding</keyword>
<evidence type="ECO:0000256" key="7">
    <source>
        <dbReference type="PIRSR" id="PIRSR602401-1"/>
    </source>
</evidence>
<name>A0A438N5W3_EXOME</name>
<dbReference type="GO" id="GO:0005506">
    <property type="term" value="F:iron ion binding"/>
    <property type="evidence" value="ECO:0007669"/>
    <property type="project" value="InterPro"/>
</dbReference>
<evidence type="ECO:0000256" key="2">
    <source>
        <dbReference type="ARBA" id="ARBA00010617"/>
    </source>
</evidence>
<dbReference type="PROSITE" id="PS00086">
    <property type="entry name" value="CYTOCHROME_P450"/>
    <property type="match status" value="1"/>
</dbReference>
<evidence type="ECO:0000313" key="9">
    <source>
        <dbReference type="EMBL" id="RVX71054.1"/>
    </source>
</evidence>
<dbReference type="InterPro" id="IPR050364">
    <property type="entry name" value="Cytochrome_P450_fung"/>
</dbReference>
<proteinExistence type="inferred from homology"/>
<dbReference type="PANTHER" id="PTHR46300">
    <property type="entry name" value="P450, PUTATIVE (EUROFUNG)-RELATED-RELATED"/>
    <property type="match status" value="1"/>
</dbReference>
<protein>
    <recommendedName>
        <fullName evidence="11">Cytochrome P450</fullName>
    </recommendedName>
</protein>
<dbReference type="InterPro" id="IPR002401">
    <property type="entry name" value="Cyt_P450_E_grp-I"/>
</dbReference>
<evidence type="ECO:0000256" key="8">
    <source>
        <dbReference type="RuleBase" id="RU000461"/>
    </source>
</evidence>
<sequence>MKASYIDLYVREFSDNLNIALRDNDEVWRRQRELYHVRLNVKTANTYLPYQVFESLQLQHDMLKSPDQWVGNLQRYTASVASTVLYGWRTPDVNTGYVKDLIEWMDKMAAAVSLQPVDFFPFLRPWYRIMPFWLSAYKRGLREIQILEDRLFFSLLNGAKEKIESGKVYPSLIRDMLTDKDADRLNDRQIAHNAGHGFGAATDTTWNTLLGFVKAMILFPAVQKKGQEELDRVIGSSRLPSWDDRSDLPYIRGIVEETLRWAPSTIGGAVPHSNTRDDEYHGMKIPQGATLMMNVWSLNHNTHENPRDFDPSRHPAEMTLNENYPISTNSLSRPHFTFGAGRRVCPGVHVAERGLFLAIARLLWGFEFHRVRDSTGQLCPIDRDAVSPGFIVRPAAFGCDIRSRSQVRVDLIVKSWEEAQTKLDADGNFTEDFFRDVLNK</sequence>
<dbReference type="Pfam" id="PF00067">
    <property type="entry name" value="p450"/>
    <property type="match status" value="1"/>
</dbReference>
<comment type="caution">
    <text evidence="9">The sequence shown here is derived from an EMBL/GenBank/DDBJ whole genome shotgun (WGS) entry which is preliminary data.</text>
</comment>
<evidence type="ECO:0000256" key="1">
    <source>
        <dbReference type="ARBA" id="ARBA00001971"/>
    </source>
</evidence>
<dbReference type="PRINTS" id="PR00463">
    <property type="entry name" value="EP450I"/>
</dbReference>
<dbReference type="GO" id="GO:0020037">
    <property type="term" value="F:heme binding"/>
    <property type="evidence" value="ECO:0007669"/>
    <property type="project" value="InterPro"/>
</dbReference>
<keyword evidence="5 7" id="KW-0408">Iron</keyword>
<keyword evidence="4 8" id="KW-0560">Oxidoreductase</keyword>
<dbReference type="PANTHER" id="PTHR46300:SF2">
    <property type="entry name" value="CYTOCHROME P450 MONOOXYGENASE ALNH-RELATED"/>
    <property type="match status" value="1"/>
</dbReference>
<dbReference type="InterPro" id="IPR017972">
    <property type="entry name" value="Cyt_P450_CS"/>
</dbReference>
<evidence type="ECO:0008006" key="11">
    <source>
        <dbReference type="Google" id="ProtNLM"/>
    </source>
</evidence>
<dbReference type="GO" id="GO:0016705">
    <property type="term" value="F:oxidoreductase activity, acting on paired donors, with incorporation or reduction of molecular oxygen"/>
    <property type="evidence" value="ECO:0007669"/>
    <property type="project" value="InterPro"/>
</dbReference>